<evidence type="ECO:0008006" key="2">
    <source>
        <dbReference type="Google" id="ProtNLM"/>
    </source>
</evidence>
<evidence type="ECO:0000313" key="1">
    <source>
        <dbReference type="EMBL" id="KAA6336014.1"/>
    </source>
</evidence>
<comment type="caution">
    <text evidence="1">The sequence shown here is derived from an EMBL/GenBank/DDBJ whole genome shotgun (WGS) entry which is preliminary data.</text>
</comment>
<gene>
    <name evidence="1" type="ORF">EZS27_015789</name>
</gene>
<sequence length="147" mass="17089">MNLFDLLANFWRLDEQQNFSANETRLYFFLIHLANRSFWAEWIEFADKKMVTNANISLQVLKSTRERLKDAGLLDLVPGGGFRVKTKYRILAPNSALKLSHYNIKDIIPISVFVVQKIVFFKKNHIGIQENTTKRITVPQFDGIITD</sequence>
<dbReference type="EMBL" id="SNRY01000836">
    <property type="protein sequence ID" value="KAA6336014.1"/>
    <property type="molecule type" value="Genomic_DNA"/>
</dbReference>
<proteinExistence type="predicted"/>
<feature type="non-terminal residue" evidence="1">
    <location>
        <position position="147"/>
    </location>
</feature>
<accession>A0A5J4RQU1</accession>
<name>A0A5J4RQU1_9ZZZZ</name>
<dbReference type="AlphaFoldDB" id="A0A5J4RQU1"/>
<organism evidence="1">
    <name type="scientific">termite gut metagenome</name>
    <dbReference type="NCBI Taxonomy" id="433724"/>
    <lineage>
        <taxon>unclassified sequences</taxon>
        <taxon>metagenomes</taxon>
        <taxon>organismal metagenomes</taxon>
    </lineage>
</organism>
<reference evidence="1" key="1">
    <citation type="submission" date="2019-03" db="EMBL/GenBank/DDBJ databases">
        <title>Single cell metagenomics reveals metabolic interactions within the superorganism composed of flagellate Streblomastix strix and complex community of Bacteroidetes bacteria on its surface.</title>
        <authorList>
            <person name="Treitli S.C."/>
            <person name="Kolisko M."/>
            <person name="Husnik F."/>
            <person name="Keeling P."/>
            <person name="Hampl V."/>
        </authorList>
    </citation>
    <scope>NUCLEOTIDE SEQUENCE</scope>
    <source>
        <strain evidence="1">STM</strain>
    </source>
</reference>
<protein>
    <recommendedName>
        <fullName evidence="2">Bacteriophage lambda Replication protein O N-terminal domain-containing protein</fullName>
    </recommendedName>
</protein>